<keyword evidence="1" id="KW-1133">Transmembrane helix</keyword>
<accession>A0A140KZE2</accession>
<feature type="transmembrane region" description="Helical" evidence="1">
    <location>
        <begin position="78"/>
        <end position="100"/>
    </location>
</feature>
<gene>
    <name evidence="2" type="ORF">AN619_30000</name>
</gene>
<keyword evidence="3" id="KW-1185">Reference proteome</keyword>
<dbReference type="RefSeq" id="WP_068558073.1">
    <property type="nucleotide sequence ID" value="NZ_LOEE01000084.1"/>
</dbReference>
<feature type="transmembrane region" description="Helical" evidence="1">
    <location>
        <begin position="12"/>
        <end position="33"/>
    </location>
</feature>
<dbReference type="STRING" id="520762.AN619_30000"/>
<dbReference type="EMBL" id="LOEE01000084">
    <property type="protein sequence ID" value="KXG73667.1"/>
    <property type="molecule type" value="Genomic_DNA"/>
</dbReference>
<dbReference type="OrthoDB" id="2088080at2"/>
<evidence type="ECO:0000313" key="2">
    <source>
        <dbReference type="EMBL" id="KXG73667.1"/>
    </source>
</evidence>
<reference evidence="2 3" key="1">
    <citation type="submission" date="2015-12" db="EMBL/GenBank/DDBJ databases">
        <title>Draft genome sequence of the thermoanaerobe Thermotalea metallivorans, an isolate from the runoff channel of the Great Artesian Basin, Australia.</title>
        <authorList>
            <person name="Patel B.K."/>
        </authorList>
    </citation>
    <scope>NUCLEOTIDE SEQUENCE [LARGE SCALE GENOMIC DNA]</scope>
    <source>
        <strain evidence="2 3">B2-1</strain>
    </source>
</reference>
<evidence type="ECO:0000256" key="1">
    <source>
        <dbReference type="SAM" id="Phobius"/>
    </source>
</evidence>
<keyword evidence="1" id="KW-0812">Transmembrane</keyword>
<comment type="caution">
    <text evidence="2">The sequence shown here is derived from an EMBL/GenBank/DDBJ whole genome shotgun (WGS) entry which is preliminary data.</text>
</comment>
<dbReference type="Proteomes" id="UP000070456">
    <property type="component" value="Unassembled WGS sequence"/>
</dbReference>
<organism evidence="2 3">
    <name type="scientific">Thermotalea metallivorans</name>
    <dbReference type="NCBI Taxonomy" id="520762"/>
    <lineage>
        <taxon>Bacteria</taxon>
        <taxon>Bacillati</taxon>
        <taxon>Bacillota</taxon>
        <taxon>Clostridia</taxon>
        <taxon>Peptostreptococcales</taxon>
        <taxon>Thermotaleaceae</taxon>
        <taxon>Thermotalea</taxon>
    </lineage>
</organism>
<proteinExistence type="predicted"/>
<protein>
    <submittedName>
        <fullName evidence="2">Uncharacterized protein</fullName>
    </submittedName>
</protein>
<sequence length="241" mass="26440">MQLNILGSLGQLYMFILLALLFLGSGLAVWSFINYLSSRAKGKSGTKEKGKGAGQDQVVNYKILEKAKMGGFKMMNNGWFKLAVFSFLGILASVVVLGFVSTNNSMADNNIHLQHQQQGFHQNPMGGISGNMQMQGGMNAYMPTGNIQMQGSMGGNVEMNMPTNYHYLMMQQQLNQIQQQLHMMQQQINGNMGGNMQMQGSMSGNNGMGMMNMMPMGGMMGMNNMNNMNNMQQNSGGMGMM</sequence>
<evidence type="ECO:0000313" key="3">
    <source>
        <dbReference type="Proteomes" id="UP000070456"/>
    </source>
</evidence>
<dbReference type="AlphaFoldDB" id="A0A140KZE2"/>
<name>A0A140KZE2_9FIRM</name>
<keyword evidence="1" id="KW-0472">Membrane</keyword>